<dbReference type="Gene3D" id="3.40.50.300">
    <property type="entry name" value="P-loop containing nucleotide triphosphate hydrolases"/>
    <property type="match status" value="1"/>
</dbReference>
<feature type="region of interest" description="Disordered" evidence="3">
    <location>
        <begin position="1"/>
        <end position="24"/>
    </location>
</feature>
<evidence type="ECO:0000256" key="3">
    <source>
        <dbReference type="SAM" id="MobiDB-lite"/>
    </source>
</evidence>
<evidence type="ECO:0000313" key="5">
    <source>
        <dbReference type="Proteomes" id="UP000177171"/>
    </source>
</evidence>
<proteinExistence type="predicted"/>
<feature type="region of interest" description="Disordered" evidence="3">
    <location>
        <begin position="483"/>
        <end position="511"/>
    </location>
</feature>
<evidence type="ECO:0000256" key="1">
    <source>
        <dbReference type="ARBA" id="ARBA00022741"/>
    </source>
</evidence>
<dbReference type="GO" id="GO:0000027">
    <property type="term" value="P:ribosomal large subunit assembly"/>
    <property type="evidence" value="ECO:0007669"/>
    <property type="project" value="TreeGrafter"/>
</dbReference>
<organism evidence="4 5">
    <name type="scientific">Candidatus Sungbacteria bacterium RIFCSPLOWO2_12_FULL_41_11</name>
    <dbReference type="NCBI Taxonomy" id="1802286"/>
    <lineage>
        <taxon>Bacteria</taxon>
        <taxon>Candidatus Sungiibacteriota</taxon>
    </lineage>
</organism>
<gene>
    <name evidence="4" type="ORF">A3G49_01460</name>
</gene>
<sequence>MGAFNSPSFGQENKNNPDAKQTKAPFKVGLIPEAPIAEKKKEVNREFPVPFEYSPDGKKLYIFDLELEMPVCPPELKQFVPPLEKFSHLCYDQRTLEVLYKAAEAYKLREPCLLEGEPATSKTTAVELLASLLGQPFRRMNYNGQTDTSELIGKFVPNDGDAQILFEQILKNPQSLTEESRKILHEVRDQNRALTKFESQKIASNEGLKISDWKWEDGYLTFCATKGCILLNDELGFAEPQILGRGMSSLEKNPSIEVSENGGLVIRKLTEEEEGLWLQGKLKGVIPLHRNFRQYGATNPAETHAGRVTFEPAYKDRWLAYKFIQPPVKEEYAQMMELAVYGKQPVVKFLGDRYHAEGMWPLYPSLREINNFSGFLEKLAKFHVTLEEMARKREIGMSKKDKYIFTRRTLIEFLDYLEHKRIVVDRNSGEHYSVEDMPKEVILRAIQYYYLDKISDSNDLEKVMDQLDAIGISSGNWTHKFGEEATRKPPSGAGAGTGAGVESGNGPETVQRKKFTDANGVFAERGERAVLEDLRVGDKVMLTRYGMNNVTDKVKDAKKLVIVGFMDDDRVIVQIGDNVVVADPLEEHRKVYEKINSAEIPENKNDNQTFPTIGGNEVRVGSEKEMKGFGYDFRVGDRLVLRNQKGHYPPEVRNAKTLTVVGFSLRKGNVVIQIDGEKCLVDSAGVIKGRFENLSEIGRLNG</sequence>
<dbReference type="InterPro" id="IPR027417">
    <property type="entry name" value="P-loop_NTPase"/>
</dbReference>
<dbReference type="GO" id="GO:0030687">
    <property type="term" value="C:preribosome, large subunit precursor"/>
    <property type="evidence" value="ECO:0007669"/>
    <property type="project" value="TreeGrafter"/>
</dbReference>
<name>A0A1G2LSX4_9BACT</name>
<evidence type="ECO:0000256" key="2">
    <source>
        <dbReference type="ARBA" id="ARBA00022840"/>
    </source>
</evidence>
<reference evidence="4 5" key="1">
    <citation type="journal article" date="2016" name="Nat. Commun.">
        <title>Thousands of microbial genomes shed light on interconnected biogeochemical processes in an aquifer system.</title>
        <authorList>
            <person name="Anantharaman K."/>
            <person name="Brown C.T."/>
            <person name="Hug L.A."/>
            <person name="Sharon I."/>
            <person name="Castelle C.J."/>
            <person name="Probst A.J."/>
            <person name="Thomas B.C."/>
            <person name="Singh A."/>
            <person name="Wilkins M.J."/>
            <person name="Karaoz U."/>
            <person name="Brodie E.L."/>
            <person name="Williams K.H."/>
            <person name="Hubbard S.S."/>
            <person name="Banfield J.F."/>
        </authorList>
    </citation>
    <scope>NUCLEOTIDE SEQUENCE [LARGE SCALE GENOMIC DNA]</scope>
</reference>
<dbReference type="AlphaFoldDB" id="A0A1G2LSX4"/>
<dbReference type="PANTHER" id="PTHR48103">
    <property type="entry name" value="MIDASIN-RELATED"/>
    <property type="match status" value="1"/>
</dbReference>
<feature type="compositionally biased region" description="Polar residues" evidence="3">
    <location>
        <begin position="1"/>
        <end position="14"/>
    </location>
</feature>
<dbReference type="EMBL" id="MHQY01000015">
    <property type="protein sequence ID" value="OHA13891.1"/>
    <property type="molecule type" value="Genomic_DNA"/>
</dbReference>
<evidence type="ECO:0008006" key="6">
    <source>
        <dbReference type="Google" id="ProtNLM"/>
    </source>
</evidence>
<dbReference type="SUPFAM" id="SSF52540">
    <property type="entry name" value="P-loop containing nucleoside triphosphate hydrolases"/>
    <property type="match status" value="1"/>
</dbReference>
<accession>A0A1G2LSX4</accession>
<comment type="caution">
    <text evidence="4">The sequence shown here is derived from an EMBL/GenBank/DDBJ whole genome shotgun (WGS) entry which is preliminary data.</text>
</comment>
<keyword evidence="1" id="KW-0547">Nucleotide-binding</keyword>
<evidence type="ECO:0000313" key="4">
    <source>
        <dbReference type="EMBL" id="OHA13891.1"/>
    </source>
</evidence>
<keyword evidence="2" id="KW-0067">ATP-binding</keyword>
<protein>
    <recommendedName>
        <fullName evidence="6">ATPase dynein-related AAA domain-containing protein</fullName>
    </recommendedName>
</protein>
<dbReference type="GO" id="GO:0005524">
    <property type="term" value="F:ATP binding"/>
    <property type="evidence" value="ECO:0007669"/>
    <property type="project" value="UniProtKB-KW"/>
</dbReference>
<dbReference type="PANTHER" id="PTHR48103:SF2">
    <property type="entry name" value="MIDASIN"/>
    <property type="match status" value="1"/>
</dbReference>
<feature type="compositionally biased region" description="Gly residues" evidence="3">
    <location>
        <begin position="493"/>
        <end position="503"/>
    </location>
</feature>
<dbReference type="Proteomes" id="UP000177171">
    <property type="component" value="Unassembled WGS sequence"/>
</dbReference>